<feature type="transmembrane region" description="Helical" evidence="5">
    <location>
        <begin position="125"/>
        <end position="146"/>
    </location>
</feature>
<evidence type="ECO:0000256" key="1">
    <source>
        <dbReference type="ARBA" id="ARBA00004141"/>
    </source>
</evidence>
<protein>
    <submittedName>
        <fullName evidence="6">SLC46A3</fullName>
    </submittedName>
</protein>
<evidence type="ECO:0000313" key="7">
    <source>
        <dbReference type="Proteomes" id="UP000683360"/>
    </source>
</evidence>
<feature type="transmembrane region" description="Helical" evidence="5">
    <location>
        <begin position="219"/>
        <end position="240"/>
    </location>
</feature>
<dbReference type="Pfam" id="PF07690">
    <property type="entry name" value="MFS_1"/>
    <property type="match status" value="1"/>
</dbReference>
<dbReference type="EMBL" id="CAJPWZ010002271">
    <property type="protein sequence ID" value="CAG2234790.1"/>
    <property type="molecule type" value="Genomic_DNA"/>
</dbReference>
<dbReference type="GO" id="GO:0016020">
    <property type="term" value="C:membrane"/>
    <property type="evidence" value="ECO:0007669"/>
    <property type="project" value="UniProtKB-SubCell"/>
</dbReference>
<dbReference type="Gene3D" id="1.20.1250.20">
    <property type="entry name" value="MFS general substrate transporter like domains"/>
    <property type="match status" value="1"/>
</dbReference>
<dbReference type="AlphaFoldDB" id="A0A8S3TY34"/>
<feature type="transmembrane region" description="Helical" evidence="5">
    <location>
        <begin position="348"/>
        <end position="366"/>
    </location>
</feature>
<name>A0A8S3TY34_MYTED</name>
<keyword evidence="2 5" id="KW-0812">Transmembrane</keyword>
<organism evidence="6 7">
    <name type="scientific">Mytilus edulis</name>
    <name type="common">Blue mussel</name>
    <dbReference type="NCBI Taxonomy" id="6550"/>
    <lineage>
        <taxon>Eukaryota</taxon>
        <taxon>Metazoa</taxon>
        <taxon>Spiralia</taxon>
        <taxon>Lophotrochozoa</taxon>
        <taxon>Mollusca</taxon>
        <taxon>Bivalvia</taxon>
        <taxon>Autobranchia</taxon>
        <taxon>Pteriomorphia</taxon>
        <taxon>Mytilida</taxon>
        <taxon>Mytiloidea</taxon>
        <taxon>Mytilidae</taxon>
        <taxon>Mytilinae</taxon>
        <taxon>Mytilus</taxon>
    </lineage>
</organism>
<proteinExistence type="predicted"/>
<dbReference type="GO" id="GO:0022857">
    <property type="term" value="F:transmembrane transporter activity"/>
    <property type="evidence" value="ECO:0007669"/>
    <property type="project" value="InterPro"/>
</dbReference>
<dbReference type="PANTHER" id="PTHR23507:SF1">
    <property type="entry name" value="FI18259P1-RELATED"/>
    <property type="match status" value="1"/>
</dbReference>
<feature type="transmembrane region" description="Helical" evidence="5">
    <location>
        <begin position="189"/>
        <end position="213"/>
    </location>
</feature>
<evidence type="ECO:0000256" key="5">
    <source>
        <dbReference type="SAM" id="Phobius"/>
    </source>
</evidence>
<feature type="transmembrane region" description="Helical" evidence="5">
    <location>
        <begin position="26"/>
        <end position="52"/>
    </location>
</feature>
<comment type="subcellular location">
    <subcellularLocation>
        <location evidence="1">Membrane</location>
        <topology evidence="1">Multi-pass membrane protein</topology>
    </subcellularLocation>
</comment>
<dbReference type="PANTHER" id="PTHR23507">
    <property type="entry name" value="ZGC:174356"/>
    <property type="match status" value="1"/>
</dbReference>
<keyword evidence="3 5" id="KW-1133">Transmembrane helix</keyword>
<evidence type="ECO:0000313" key="6">
    <source>
        <dbReference type="EMBL" id="CAG2234790.1"/>
    </source>
</evidence>
<keyword evidence="4 5" id="KW-0472">Membrane</keyword>
<feature type="transmembrane region" description="Helical" evidence="5">
    <location>
        <begin position="152"/>
        <end position="177"/>
    </location>
</feature>
<dbReference type="InterPro" id="IPR011701">
    <property type="entry name" value="MFS"/>
</dbReference>
<feature type="transmembrane region" description="Helical" evidence="5">
    <location>
        <begin position="94"/>
        <end position="113"/>
    </location>
</feature>
<reference evidence="6" key="1">
    <citation type="submission" date="2021-03" db="EMBL/GenBank/DDBJ databases">
        <authorList>
            <person name="Bekaert M."/>
        </authorList>
    </citation>
    <scope>NUCLEOTIDE SEQUENCE</scope>
</reference>
<comment type="caution">
    <text evidence="6">The sequence shown here is derived from an EMBL/GenBank/DDBJ whole genome shotgun (WGS) entry which is preliminary data.</text>
</comment>
<dbReference type="SUPFAM" id="SSF103473">
    <property type="entry name" value="MFS general substrate transporter"/>
    <property type="match status" value="1"/>
</dbReference>
<evidence type="ECO:0000256" key="2">
    <source>
        <dbReference type="ARBA" id="ARBA00022692"/>
    </source>
</evidence>
<dbReference type="OrthoDB" id="3026777at2759"/>
<sequence length="486" mass="54426">MEEHKPLLNEQRLRQKSTWISTRVKVMIYVVIYTLGLSISSPATTQFVYAYVKNHDFANNSTLESNQNRSKFVTQSCNANGTSDDEIQAIASDWSWYITLVKFGIAIPFIMFFGPMVDKIGRKKILLWNLLVLTISFAMKTVAIYFDLNLYYFLIGFAAEGLSGTYNTFHIASLSLLADGTSKGKERTIVMALYDALLGFGIFFSYISSGYLIEFAGFIYPFAISGGIVFFLAILVLITLKESWKNSGEAKTQMSISPGEIFSWCTRNENITGRVNYVLIYLLIFFIYLMPLSASSSIRMIYTLSSPFCWSAEFIGWFSGCNDIVLFVGGLIILKGLQICFKNITDELIVSFGFLSSIASFILYGLSKNSWMLFGAAAAAILQILPIPVIKAMLSRVVHSNKQGALFSNVYLIEAVCQICAATLFNNIYHQTVTFYKGFVFFVMAGFPLLALIMMMIFVKCAKTPSKDNTVIVIERPDIQKSNIST</sequence>
<feature type="transmembrane region" description="Helical" evidence="5">
    <location>
        <begin position="406"/>
        <end position="429"/>
    </location>
</feature>
<keyword evidence="7" id="KW-1185">Reference proteome</keyword>
<dbReference type="InterPro" id="IPR036259">
    <property type="entry name" value="MFS_trans_sf"/>
</dbReference>
<dbReference type="Proteomes" id="UP000683360">
    <property type="component" value="Unassembled WGS sequence"/>
</dbReference>
<gene>
    <name evidence="6" type="ORF">MEDL_47453</name>
</gene>
<accession>A0A8S3TY34</accession>
<evidence type="ECO:0000256" key="4">
    <source>
        <dbReference type="ARBA" id="ARBA00023136"/>
    </source>
</evidence>
<feature type="transmembrane region" description="Helical" evidence="5">
    <location>
        <begin position="277"/>
        <end position="302"/>
    </location>
</feature>
<feature type="transmembrane region" description="Helical" evidence="5">
    <location>
        <begin position="372"/>
        <end position="394"/>
    </location>
</feature>
<feature type="transmembrane region" description="Helical" evidence="5">
    <location>
        <begin position="435"/>
        <end position="459"/>
    </location>
</feature>
<feature type="transmembrane region" description="Helical" evidence="5">
    <location>
        <begin position="314"/>
        <end position="336"/>
    </location>
</feature>
<evidence type="ECO:0000256" key="3">
    <source>
        <dbReference type="ARBA" id="ARBA00022989"/>
    </source>
</evidence>